<evidence type="ECO:0000256" key="1">
    <source>
        <dbReference type="ARBA" id="ARBA00004651"/>
    </source>
</evidence>
<organism evidence="8 9">
    <name type="scientific">Vibrio gallaecicus</name>
    <dbReference type="NCBI Taxonomy" id="552386"/>
    <lineage>
        <taxon>Bacteria</taxon>
        <taxon>Pseudomonadati</taxon>
        <taxon>Pseudomonadota</taxon>
        <taxon>Gammaproteobacteria</taxon>
        <taxon>Vibrionales</taxon>
        <taxon>Vibrionaceae</taxon>
        <taxon>Vibrio</taxon>
    </lineage>
</organism>
<feature type="transmembrane region" description="Helical" evidence="6">
    <location>
        <begin position="209"/>
        <end position="227"/>
    </location>
</feature>
<reference evidence="8 9" key="1">
    <citation type="journal article" date="2024" name="ISME J.">
        <title>Tailless and filamentous prophages are predominant in marine Vibrio.</title>
        <authorList>
            <person name="Steensen K."/>
            <person name="Seneca J."/>
            <person name="Bartlau N."/>
            <person name="Yu X.A."/>
            <person name="Hussain F.A."/>
            <person name="Polz M.F."/>
        </authorList>
    </citation>
    <scope>NUCLEOTIDE SEQUENCE [LARGE SCALE GENOMIC DNA]</scope>
    <source>
        <strain evidence="8 9">10N.222.51.A1</strain>
    </source>
</reference>
<evidence type="ECO:0000313" key="8">
    <source>
        <dbReference type="EMBL" id="MFA0569774.1"/>
    </source>
</evidence>
<comment type="caution">
    <text evidence="8">The sequence shown here is derived from an EMBL/GenBank/DDBJ whole genome shotgun (WGS) entry which is preliminary data.</text>
</comment>
<dbReference type="EMBL" id="JBFRUW010000060">
    <property type="protein sequence ID" value="MFA0569774.1"/>
    <property type="molecule type" value="Genomic_DNA"/>
</dbReference>
<keyword evidence="4 6" id="KW-1133">Transmembrane helix</keyword>
<feature type="domain" description="EamA" evidence="7">
    <location>
        <begin position="8"/>
        <end position="139"/>
    </location>
</feature>
<feature type="transmembrane region" description="Helical" evidence="6">
    <location>
        <begin position="67"/>
        <end position="86"/>
    </location>
</feature>
<feature type="transmembrane region" description="Helical" evidence="6">
    <location>
        <begin position="98"/>
        <end position="116"/>
    </location>
</feature>
<feature type="domain" description="EamA" evidence="7">
    <location>
        <begin position="151"/>
        <end position="279"/>
    </location>
</feature>
<accession>A0ABV4NEC8</accession>
<feature type="transmembrane region" description="Helical" evidence="6">
    <location>
        <begin position="178"/>
        <end position="197"/>
    </location>
</feature>
<keyword evidence="2" id="KW-1003">Cell membrane</keyword>
<name>A0ABV4NEC8_9VIBR</name>
<feature type="transmembrane region" description="Helical" evidence="6">
    <location>
        <begin position="239"/>
        <end position="259"/>
    </location>
</feature>
<dbReference type="Proteomes" id="UP001570417">
    <property type="component" value="Unassembled WGS sequence"/>
</dbReference>
<evidence type="ECO:0000256" key="6">
    <source>
        <dbReference type="SAM" id="Phobius"/>
    </source>
</evidence>
<feature type="transmembrane region" description="Helical" evidence="6">
    <location>
        <begin position="37"/>
        <end position="55"/>
    </location>
</feature>
<evidence type="ECO:0000256" key="4">
    <source>
        <dbReference type="ARBA" id="ARBA00022989"/>
    </source>
</evidence>
<evidence type="ECO:0000256" key="3">
    <source>
        <dbReference type="ARBA" id="ARBA00022692"/>
    </source>
</evidence>
<dbReference type="SUPFAM" id="SSF103481">
    <property type="entry name" value="Multidrug resistance efflux transporter EmrE"/>
    <property type="match status" value="2"/>
</dbReference>
<dbReference type="PANTHER" id="PTHR42920:SF5">
    <property type="entry name" value="EAMA DOMAIN-CONTAINING PROTEIN"/>
    <property type="match status" value="1"/>
</dbReference>
<comment type="subcellular location">
    <subcellularLocation>
        <location evidence="1">Cell membrane</location>
        <topology evidence="1">Multi-pass membrane protein</topology>
    </subcellularLocation>
</comment>
<gene>
    <name evidence="8" type="ORF">AB4566_15995</name>
</gene>
<dbReference type="RefSeq" id="WP_372267027.1">
    <property type="nucleotide sequence ID" value="NZ_JBFRUW010000060.1"/>
</dbReference>
<feature type="transmembrane region" description="Helical" evidence="6">
    <location>
        <begin position="150"/>
        <end position="166"/>
    </location>
</feature>
<keyword evidence="3 6" id="KW-0812">Transmembrane</keyword>
<dbReference type="InterPro" id="IPR051258">
    <property type="entry name" value="Diverse_Substrate_Transporter"/>
</dbReference>
<keyword evidence="9" id="KW-1185">Reference proteome</keyword>
<evidence type="ECO:0000313" key="9">
    <source>
        <dbReference type="Proteomes" id="UP001570417"/>
    </source>
</evidence>
<feature type="transmembrane region" description="Helical" evidence="6">
    <location>
        <begin position="265"/>
        <end position="284"/>
    </location>
</feature>
<dbReference type="InterPro" id="IPR000620">
    <property type="entry name" value="EamA_dom"/>
</dbReference>
<proteinExistence type="predicted"/>
<sequence length="292" mass="32265">MMNVKAMRGELYLLCATLLAGVGWIASKLVVLEMPGPVFIGVRFTIASLLLLPFCFRHIRQLTIKQIMSLCGVGLLLSVSLQVWVYAVSVTETLSEGAFIMSLAMIIAPFVSWVIFRVKPNRAFWLSFPIAIIGMLLLTLTNGWHLEPSQIYFLLASMLLSLHFVMNKRAITNIKPIASICIQLFVVGISGLVFASSTVQPEFEITQTLVFWFVVSAVVATSIRYLLQTVGQHSVNMEVAALIMILEPVWTLLLSVGVLGESVELQKLIGGAVIIASLCCYIKWSRKNKALD</sequence>
<dbReference type="PANTHER" id="PTHR42920">
    <property type="entry name" value="OS03G0707200 PROTEIN-RELATED"/>
    <property type="match status" value="1"/>
</dbReference>
<evidence type="ECO:0000256" key="5">
    <source>
        <dbReference type="ARBA" id="ARBA00023136"/>
    </source>
</evidence>
<protein>
    <submittedName>
        <fullName evidence="8">DMT family transporter</fullName>
    </submittedName>
</protein>
<dbReference type="Pfam" id="PF00892">
    <property type="entry name" value="EamA"/>
    <property type="match status" value="2"/>
</dbReference>
<keyword evidence="5 6" id="KW-0472">Membrane</keyword>
<evidence type="ECO:0000256" key="2">
    <source>
        <dbReference type="ARBA" id="ARBA00022475"/>
    </source>
</evidence>
<feature type="transmembrane region" description="Helical" evidence="6">
    <location>
        <begin position="123"/>
        <end position="144"/>
    </location>
</feature>
<dbReference type="InterPro" id="IPR037185">
    <property type="entry name" value="EmrE-like"/>
</dbReference>
<evidence type="ECO:0000259" key="7">
    <source>
        <dbReference type="Pfam" id="PF00892"/>
    </source>
</evidence>